<evidence type="ECO:0000259" key="1">
    <source>
        <dbReference type="Pfam" id="PF00535"/>
    </source>
</evidence>
<dbReference type="CDD" id="cd02511">
    <property type="entry name" value="Beta4Glucosyltransferase"/>
    <property type="match status" value="1"/>
</dbReference>
<dbReference type="PANTHER" id="PTHR43630">
    <property type="entry name" value="POLY-BETA-1,6-N-ACETYL-D-GLUCOSAMINE SYNTHASE"/>
    <property type="match status" value="1"/>
</dbReference>
<reference evidence="3" key="1">
    <citation type="submission" date="2020-05" db="EMBL/GenBank/DDBJ databases">
        <authorList>
            <person name="Chiriac C."/>
            <person name="Salcher M."/>
            <person name="Ghai R."/>
            <person name="Kavagutti S V."/>
        </authorList>
    </citation>
    <scope>NUCLEOTIDE SEQUENCE</scope>
</reference>
<sequence length="372" mass="41930">MTSDRPLIGAAIIVKDEAEHLRRCLASIRDLCDEIVVVDTGSSDDSVAVAQAHGAVVLHRPWDGDFSAARNLGLDHISADWILYIDADEEAQQLDTPGVRTALATADGVAGFLVSFASHVGWTPYWEHRVWRHRDDVRFRGRIHETIVPDLRRLVREAGQRFEQLDMFLQHYGYEGDQTAKHQRNLPLLIEQVELSPRRVYLWNHLGRIHEALGNTIEAEAAWRHGVEVVRQFGLQEQVDLLVYGALSLFLIRNGRPADDIIDEGLSLGPDYYTLHLADAHRRIRSGEWESAARVLRGLIAAGEGKVHQSVLAYDRSIFTRLPWEMLGNCLFEEGRYAEAADAYERSQSYGAGALEMRTKIVACRGLASRHQ</sequence>
<dbReference type="SMART" id="SM00028">
    <property type="entry name" value="TPR"/>
    <property type="match status" value="2"/>
</dbReference>
<dbReference type="InterPro" id="IPR001173">
    <property type="entry name" value="Glyco_trans_2-like"/>
</dbReference>
<organism evidence="3">
    <name type="scientific">freshwater metagenome</name>
    <dbReference type="NCBI Taxonomy" id="449393"/>
    <lineage>
        <taxon>unclassified sequences</taxon>
        <taxon>metagenomes</taxon>
        <taxon>ecological metagenomes</taxon>
    </lineage>
</organism>
<dbReference type="Pfam" id="PF00535">
    <property type="entry name" value="Glycos_transf_2"/>
    <property type="match status" value="1"/>
</dbReference>
<dbReference type="Gene3D" id="3.90.550.10">
    <property type="entry name" value="Spore Coat Polysaccharide Biosynthesis Protein SpsA, Chain A"/>
    <property type="match status" value="1"/>
</dbReference>
<dbReference type="AlphaFoldDB" id="A0A6J7IHZ3"/>
<dbReference type="EMBL" id="CAFBMT010000006">
    <property type="protein sequence ID" value="CAB4930490.1"/>
    <property type="molecule type" value="Genomic_DNA"/>
</dbReference>
<dbReference type="InterPro" id="IPR029044">
    <property type="entry name" value="Nucleotide-diphossugar_trans"/>
</dbReference>
<evidence type="ECO:0000313" key="3">
    <source>
        <dbReference type="EMBL" id="CAB4930490.1"/>
    </source>
</evidence>
<dbReference type="EMBL" id="CAESGF010000053">
    <property type="protein sequence ID" value="CAB4365833.1"/>
    <property type="molecule type" value="Genomic_DNA"/>
</dbReference>
<accession>A0A6J7IHZ3</accession>
<dbReference type="InterPro" id="IPR019734">
    <property type="entry name" value="TPR_rpt"/>
</dbReference>
<feature type="domain" description="Glycosyltransferase 2-like" evidence="1">
    <location>
        <begin position="12"/>
        <end position="119"/>
    </location>
</feature>
<dbReference type="SUPFAM" id="SSF53448">
    <property type="entry name" value="Nucleotide-diphospho-sugar transferases"/>
    <property type="match status" value="1"/>
</dbReference>
<gene>
    <name evidence="3" type="ORF">UFOPK3651_01446</name>
    <name evidence="2" type="ORF">UFOPK4189_03576</name>
</gene>
<dbReference type="SUPFAM" id="SSF48452">
    <property type="entry name" value="TPR-like"/>
    <property type="match status" value="1"/>
</dbReference>
<protein>
    <submittedName>
        <fullName evidence="3">Unannotated protein</fullName>
    </submittedName>
</protein>
<dbReference type="Gene3D" id="1.25.40.10">
    <property type="entry name" value="Tetratricopeptide repeat domain"/>
    <property type="match status" value="1"/>
</dbReference>
<proteinExistence type="predicted"/>
<dbReference type="Pfam" id="PF13181">
    <property type="entry name" value="TPR_8"/>
    <property type="match status" value="1"/>
</dbReference>
<dbReference type="PANTHER" id="PTHR43630:SF2">
    <property type="entry name" value="GLYCOSYLTRANSFERASE"/>
    <property type="match status" value="1"/>
</dbReference>
<dbReference type="InterPro" id="IPR011990">
    <property type="entry name" value="TPR-like_helical_dom_sf"/>
</dbReference>
<name>A0A6J7IHZ3_9ZZZZ</name>
<evidence type="ECO:0000313" key="2">
    <source>
        <dbReference type="EMBL" id="CAB4365833.1"/>
    </source>
</evidence>